<comment type="subcellular location">
    <subcellularLocation>
        <location evidence="2">Cytoplasm</location>
        <location evidence="2">Cytoskeleton</location>
        <location evidence="2">Microtubule organizing center</location>
        <location evidence="2">Centrosome</location>
    </subcellularLocation>
    <subcellularLocation>
        <location evidence="1">Cytoplasm</location>
        <location evidence="1">Cytoskeleton</location>
        <location evidence="1">Spindle</location>
    </subcellularLocation>
</comment>
<organism evidence="7 8">
    <name type="scientific">Saguinus oedipus</name>
    <name type="common">Cotton-top tamarin</name>
    <name type="synonym">Oedipomidas oedipus</name>
    <dbReference type="NCBI Taxonomy" id="9490"/>
    <lineage>
        <taxon>Eukaryota</taxon>
        <taxon>Metazoa</taxon>
        <taxon>Chordata</taxon>
        <taxon>Craniata</taxon>
        <taxon>Vertebrata</taxon>
        <taxon>Euteleostomi</taxon>
        <taxon>Mammalia</taxon>
        <taxon>Eutheria</taxon>
        <taxon>Euarchontoglires</taxon>
        <taxon>Primates</taxon>
        <taxon>Haplorrhini</taxon>
        <taxon>Platyrrhini</taxon>
        <taxon>Cebidae</taxon>
        <taxon>Callitrichinae</taxon>
        <taxon>Saguinus</taxon>
    </lineage>
</organism>
<evidence type="ECO:0000256" key="6">
    <source>
        <dbReference type="SAM" id="MobiDB-lite"/>
    </source>
</evidence>
<evidence type="ECO:0000256" key="3">
    <source>
        <dbReference type="ARBA" id="ARBA00007286"/>
    </source>
</evidence>
<evidence type="ECO:0000256" key="2">
    <source>
        <dbReference type="ARBA" id="ARBA00004300"/>
    </source>
</evidence>
<keyword evidence="5" id="KW-0206">Cytoskeleton</keyword>
<evidence type="ECO:0000256" key="4">
    <source>
        <dbReference type="ARBA" id="ARBA00022490"/>
    </source>
</evidence>
<feature type="region of interest" description="Disordered" evidence="6">
    <location>
        <begin position="1"/>
        <end position="39"/>
    </location>
</feature>
<reference evidence="7 8" key="1">
    <citation type="submission" date="2023-05" db="EMBL/GenBank/DDBJ databases">
        <title>B98-5 Cell Line De Novo Hybrid Assembly: An Optical Mapping Approach.</title>
        <authorList>
            <person name="Kananen K."/>
            <person name="Auerbach J.A."/>
            <person name="Kautto E."/>
            <person name="Blachly J.S."/>
        </authorList>
    </citation>
    <scope>NUCLEOTIDE SEQUENCE [LARGE SCALE GENOMIC DNA]</scope>
    <source>
        <strain evidence="7">B95-8</strain>
        <tissue evidence="7">Cell line</tissue>
    </source>
</reference>
<accession>A0ABQ9TCZ9</accession>
<evidence type="ECO:0000313" key="7">
    <source>
        <dbReference type="EMBL" id="KAK2082072.1"/>
    </source>
</evidence>
<dbReference type="PANTHER" id="PTHR28578:SF2">
    <property type="entry name" value="MITOTIC-SPINDLE ORGANIZING PROTEIN 2"/>
    <property type="match status" value="1"/>
</dbReference>
<feature type="non-terminal residue" evidence="7">
    <location>
        <position position="170"/>
    </location>
</feature>
<dbReference type="InterPro" id="IPR024332">
    <property type="entry name" value="MOZART2"/>
</dbReference>
<dbReference type="Pfam" id="PF12926">
    <property type="entry name" value="MOZART2"/>
    <property type="match status" value="1"/>
</dbReference>
<name>A0ABQ9TCZ9_SAGOE</name>
<dbReference type="PANTHER" id="PTHR28578">
    <property type="entry name" value="MITOTIC-SPINDLE ORGANIZING PROTEIN 2A-RELATED"/>
    <property type="match status" value="1"/>
</dbReference>
<dbReference type="Proteomes" id="UP001266305">
    <property type="component" value="Unassembled WGS sequence"/>
</dbReference>
<evidence type="ECO:0000313" key="8">
    <source>
        <dbReference type="Proteomes" id="UP001266305"/>
    </source>
</evidence>
<dbReference type="EMBL" id="JASSZA010000045">
    <property type="protein sequence ID" value="KAK2082072.1"/>
    <property type="molecule type" value="Genomic_DNA"/>
</dbReference>
<comment type="similarity">
    <text evidence="3">Belongs to the MOZART2 family.</text>
</comment>
<keyword evidence="8" id="KW-1185">Reference proteome</keyword>
<keyword evidence="4" id="KW-0963">Cytoplasm</keyword>
<proteinExistence type="inferred from homology"/>
<protein>
    <submittedName>
        <fullName evidence="7">Uncharacterized protein</fullName>
    </submittedName>
</protein>
<comment type="caution">
    <text evidence="7">The sequence shown here is derived from an EMBL/GenBank/DDBJ whole genome shotgun (WGS) entry which is preliminary data.</text>
</comment>
<evidence type="ECO:0000256" key="1">
    <source>
        <dbReference type="ARBA" id="ARBA00004186"/>
    </source>
</evidence>
<gene>
    <name evidence="7" type="ORF">P7K49_039642</name>
</gene>
<sequence>MLAHHPDLCSGDPPGLLVGRNPQSLSGLQGGGRPRWGGLTDPASVPARILVDLLKLNLVPLAVFQMLKSMCAGQRLVSEPQDPAALSAHVEHVRDPRSELGPLSLPQWRRWQAGRGQAWHSSERCGPEWPGLFVGSSPSTCRAHPWALLPGLAASLSRHVQVRWTQSTWS</sequence>
<evidence type="ECO:0000256" key="5">
    <source>
        <dbReference type="ARBA" id="ARBA00023212"/>
    </source>
</evidence>